<accession>A0A0E1VR29</accession>
<dbReference type="AlphaFoldDB" id="A0A0E1VR29"/>
<evidence type="ECO:0000313" key="1">
    <source>
        <dbReference type="EMBL" id="EET03303.1"/>
    </source>
</evidence>
<sequence>MAYAWARIDRFFARPVEPYDEGLSITFYFRSCQSAVRFRSIPIY</sequence>
<reference evidence="1" key="1">
    <citation type="submission" date="2009-05" db="EMBL/GenBank/DDBJ databases">
        <authorList>
            <person name="Harkins D.M."/>
            <person name="DeShazer D."/>
            <person name="Woods D.E."/>
            <person name="Brinkac L.M."/>
            <person name="Brown K.A."/>
            <person name="Hung G.C."/>
            <person name="Tuanyok A."/>
            <person name="Zhang B."/>
            <person name="Nierman W.C."/>
        </authorList>
    </citation>
    <scope>NUCLEOTIDE SEQUENCE [LARGE SCALE GENOMIC DNA]</scope>
    <source>
        <strain evidence="1">1710a</strain>
    </source>
</reference>
<name>A0A0E1VR29_BURPE</name>
<protein>
    <submittedName>
        <fullName evidence="1">Uncharacterized protein</fullName>
    </submittedName>
</protein>
<dbReference type="HOGENOM" id="CLU_3213519_0_0_4"/>
<dbReference type="EMBL" id="CM000833">
    <property type="protein sequence ID" value="EET03303.1"/>
    <property type="molecule type" value="Genomic_DNA"/>
</dbReference>
<organism evidence="1">
    <name type="scientific">Burkholderia pseudomallei 1710a</name>
    <dbReference type="NCBI Taxonomy" id="320371"/>
    <lineage>
        <taxon>Bacteria</taxon>
        <taxon>Pseudomonadati</taxon>
        <taxon>Pseudomonadota</taxon>
        <taxon>Betaproteobacteria</taxon>
        <taxon>Burkholderiales</taxon>
        <taxon>Burkholderiaceae</taxon>
        <taxon>Burkholderia</taxon>
        <taxon>pseudomallei group</taxon>
    </lineage>
</organism>
<dbReference type="Proteomes" id="UP000001812">
    <property type="component" value="Chromosome II"/>
</dbReference>
<proteinExistence type="predicted"/>
<gene>
    <name evidence="1" type="ORF">BURPS1710A_A2145</name>
</gene>